<evidence type="ECO:0000313" key="3">
    <source>
        <dbReference type="Proteomes" id="UP000287972"/>
    </source>
</evidence>
<evidence type="ECO:0000313" key="2">
    <source>
        <dbReference type="EMBL" id="RSL71696.1"/>
    </source>
</evidence>
<proteinExistence type="predicted"/>
<reference evidence="2 3" key="1">
    <citation type="submission" date="2017-06" db="EMBL/GenBank/DDBJ databases">
        <title>Comparative genomic analysis of Ambrosia Fusariam Clade fungi.</title>
        <authorList>
            <person name="Stajich J.E."/>
            <person name="Carrillo J."/>
            <person name="Kijimoto T."/>
            <person name="Eskalen A."/>
            <person name="O'Donnell K."/>
            <person name="Kasson M."/>
        </authorList>
    </citation>
    <scope>NUCLEOTIDE SEQUENCE [LARGE SCALE GENOMIC DNA]</scope>
    <source>
        <strain evidence="2 3">NRRL62606</strain>
    </source>
</reference>
<accession>A0A428R2D3</accession>
<evidence type="ECO:0000256" key="1">
    <source>
        <dbReference type="SAM" id="MobiDB-lite"/>
    </source>
</evidence>
<sequence>MHVDSGYKSKKWFTSLASLYSLKRTTITSQPNRGALRTEPPGPKAGIHIHAQVPSNLGPWPLGAGLNETPP</sequence>
<dbReference type="Proteomes" id="UP000287972">
    <property type="component" value="Unassembled WGS sequence"/>
</dbReference>
<keyword evidence="3" id="KW-1185">Reference proteome</keyword>
<feature type="region of interest" description="Disordered" evidence="1">
    <location>
        <begin position="30"/>
        <end position="49"/>
    </location>
</feature>
<organism evidence="2 3">
    <name type="scientific">Fusarium floridanum</name>
    <dbReference type="NCBI Taxonomy" id="1325733"/>
    <lineage>
        <taxon>Eukaryota</taxon>
        <taxon>Fungi</taxon>
        <taxon>Dikarya</taxon>
        <taxon>Ascomycota</taxon>
        <taxon>Pezizomycotina</taxon>
        <taxon>Sordariomycetes</taxon>
        <taxon>Hypocreomycetidae</taxon>
        <taxon>Hypocreales</taxon>
        <taxon>Nectriaceae</taxon>
        <taxon>Fusarium</taxon>
        <taxon>Fusarium solani species complex</taxon>
    </lineage>
</organism>
<protein>
    <submittedName>
        <fullName evidence="2">Uncharacterized protein</fullName>
    </submittedName>
</protein>
<name>A0A428R2D3_9HYPO</name>
<dbReference type="AlphaFoldDB" id="A0A428R2D3"/>
<comment type="caution">
    <text evidence="2">The sequence shown here is derived from an EMBL/GenBank/DDBJ whole genome shotgun (WGS) entry which is preliminary data.</text>
</comment>
<dbReference type="EMBL" id="NKCL01000431">
    <property type="protein sequence ID" value="RSL71696.1"/>
    <property type="molecule type" value="Genomic_DNA"/>
</dbReference>
<gene>
    <name evidence="2" type="ORF">CEP51_012014</name>
</gene>